<protein>
    <submittedName>
        <fullName evidence="3">Phage major capsid protein</fullName>
    </submittedName>
</protein>
<evidence type="ECO:0000313" key="4">
    <source>
        <dbReference type="Proteomes" id="UP000808906"/>
    </source>
</evidence>
<evidence type="ECO:0000256" key="1">
    <source>
        <dbReference type="ARBA" id="ARBA00004328"/>
    </source>
</evidence>
<dbReference type="Gene3D" id="3.30.2400.10">
    <property type="entry name" value="Major capsid protein gp5"/>
    <property type="match status" value="1"/>
</dbReference>
<evidence type="ECO:0000313" key="3">
    <source>
        <dbReference type="EMBL" id="MBM4567981.1"/>
    </source>
</evidence>
<dbReference type="Gene3D" id="3.30.2320.10">
    <property type="entry name" value="hypothetical protein PF0899 domain"/>
    <property type="match status" value="1"/>
</dbReference>
<sequence length="430" mass="45727">MSNARLKSLQEAALAAVKTARDIAEKAQAESREMSDDEAAEYKTAMTRGSELLEQVKAAKRDAEILDQVDSFAKEIGGLEGAGSDAETKRRAKSLGLQVVGSPQFESLMKGFGNRIPDGSRVHSDPIPVKGLFVGGNDSSAGAFVTPEQTGIVEMLGRKELTIRDLISVRRTGSDTVEYVQQTSHTNAAAVVAEATSSAAPTAPEGAGALVTAPGGGYKPEGSWAFERKTAVVKTIAEWVPATKRALADVAALEGLINDELRADIAEAEEGQILNGSGTGENLTGIRNWSGVQTQAFDTDIFTSVRRAITKARKIGRVAPNAVVLSPADMETVDLARDEQGRFFGAGPFAFGPRTLWGLPTIESESQPDGEALLGDYSKAVLWDREQTTVTVTDSHADFFIRNMVAILAEERVAFAVTRPTAFVKVDVAA</sequence>
<dbReference type="Pfam" id="PF05065">
    <property type="entry name" value="Phage_capsid"/>
    <property type="match status" value="1"/>
</dbReference>
<name>A0A9Q2PD27_RHOHA</name>
<comment type="caution">
    <text evidence="3">The sequence shown here is derived from an EMBL/GenBank/DDBJ whole genome shotgun (WGS) entry which is preliminary data.</text>
</comment>
<proteinExistence type="predicted"/>
<reference evidence="3" key="1">
    <citation type="submission" date="2019-11" db="EMBL/GenBank/DDBJ databases">
        <title>Spread of Macrolides and rifampicin resistant Rhodococcus equi in clinical isolates in the USA.</title>
        <authorList>
            <person name="Alvarez-Narvaez S."/>
            <person name="Huber L."/>
            <person name="Cohen N.D."/>
            <person name="Slovis N."/>
            <person name="Greiter M."/>
            <person name="Giguere S."/>
            <person name="Hart K."/>
        </authorList>
    </citation>
    <scope>NUCLEOTIDE SEQUENCE</scope>
    <source>
        <strain evidence="3">Lh_17</strain>
    </source>
</reference>
<comment type="subcellular location">
    <subcellularLocation>
        <location evidence="1">Virion</location>
    </subcellularLocation>
</comment>
<organism evidence="3 4">
    <name type="scientific">Rhodococcus hoagii</name>
    <name type="common">Corynebacterium equii</name>
    <dbReference type="NCBI Taxonomy" id="43767"/>
    <lineage>
        <taxon>Bacteria</taxon>
        <taxon>Bacillati</taxon>
        <taxon>Actinomycetota</taxon>
        <taxon>Actinomycetes</taxon>
        <taxon>Mycobacteriales</taxon>
        <taxon>Nocardiaceae</taxon>
        <taxon>Prescottella</taxon>
    </lineage>
</organism>
<dbReference type="EMBL" id="WUXR01000017">
    <property type="protein sequence ID" value="MBM4567981.1"/>
    <property type="molecule type" value="Genomic_DNA"/>
</dbReference>
<accession>A0A9Q2PD27</accession>
<dbReference type="InterPro" id="IPR024455">
    <property type="entry name" value="Phage_capsid"/>
</dbReference>
<dbReference type="Proteomes" id="UP000808906">
    <property type="component" value="Unassembled WGS sequence"/>
</dbReference>
<feature type="domain" description="Phage capsid-like C-terminal" evidence="2">
    <location>
        <begin position="144"/>
        <end position="427"/>
    </location>
</feature>
<evidence type="ECO:0000259" key="2">
    <source>
        <dbReference type="Pfam" id="PF05065"/>
    </source>
</evidence>
<dbReference type="InterPro" id="IPR054612">
    <property type="entry name" value="Phage_capsid-like_C"/>
</dbReference>
<dbReference type="AlphaFoldDB" id="A0A9Q2PD27"/>
<gene>
    <name evidence="3" type="ORF">GS441_21940</name>
</gene>
<dbReference type="SUPFAM" id="SSF56563">
    <property type="entry name" value="Major capsid protein gp5"/>
    <property type="match status" value="1"/>
</dbReference>
<dbReference type="NCBIfam" id="TIGR01554">
    <property type="entry name" value="major_cap_HK97"/>
    <property type="match status" value="1"/>
</dbReference>